<comment type="caution">
    <text evidence="4">The sequence shown here is derived from an EMBL/GenBank/DDBJ whole genome shotgun (WGS) entry which is preliminary data.</text>
</comment>
<sequence>MQQKEMKWGGEGDGKYLIQGILLYIWDFKQKSEKDTDSHMISFISIATGRKRKQKQQIPEFMDEDDLESDATAMIGLLKSDEEKLEEHAKFLVKSRRNYAKSVFSINVENWTPFHAFALRGCRKLVKLALKAGVDVNLQMGAPEGVPGNCTALHLAAHRGDVSIIDVLIQNGANINQLDSSDRTAVYYASRASNTLAVKTLKRAGADMSQCEEDSLKSRVTRSTANPFCMVLPFTCSGKRLSFS</sequence>
<dbReference type="InterPro" id="IPR002110">
    <property type="entry name" value="Ankyrin_rpt"/>
</dbReference>
<dbReference type="InterPro" id="IPR036770">
    <property type="entry name" value="Ankyrin_rpt-contain_sf"/>
</dbReference>
<dbReference type="PANTHER" id="PTHR23206">
    <property type="entry name" value="MASK PROTEIN"/>
    <property type="match status" value="1"/>
</dbReference>
<proteinExistence type="predicted"/>
<dbReference type="Proteomes" id="UP000596742">
    <property type="component" value="Unassembled WGS sequence"/>
</dbReference>
<reference evidence="4" key="1">
    <citation type="submission" date="2018-11" db="EMBL/GenBank/DDBJ databases">
        <authorList>
            <person name="Alioto T."/>
            <person name="Alioto T."/>
        </authorList>
    </citation>
    <scope>NUCLEOTIDE SEQUENCE</scope>
</reference>
<dbReference type="PROSITE" id="PS50088">
    <property type="entry name" value="ANK_REPEAT"/>
    <property type="match status" value="2"/>
</dbReference>
<evidence type="ECO:0000313" key="4">
    <source>
        <dbReference type="EMBL" id="VDI08826.1"/>
    </source>
</evidence>
<dbReference type="Gene3D" id="1.25.40.20">
    <property type="entry name" value="Ankyrin repeat-containing domain"/>
    <property type="match status" value="1"/>
</dbReference>
<dbReference type="PROSITE" id="PS50297">
    <property type="entry name" value="ANK_REP_REGION"/>
    <property type="match status" value="1"/>
</dbReference>
<keyword evidence="5" id="KW-1185">Reference proteome</keyword>
<feature type="repeat" description="ANK" evidence="3">
    <location>
        <begin position="109"/>
        <end position="141"/>
    </location>
</feature>
<dbReference type="OrthoDB" id="10039052at2759"/>
<accession>A0A8B6CTF5</accession>
<keyword evidence="2 3" id="KW-0040">ANK repeat</keyword>
<dbReference type="Pfam" id="PF00023">
    <property type="entry name" value="Ank"/>
    <property type="match status" value="1"/>
</dbReference>
<dbReference type="Pfam" id="PF12796">
    <property type="entry name" value="Ank_2"/>
    <property type="match status" value="1"/>
</dbReference>
<evidence type="ECO:0000256" key="2">
    <source>
        <dbReference type="ARBA" id="ARBA00023043"/>
    </source>
</evidence>
<dbReference type="InterPro" id="IPR051631">
    <property type="entry name" value="Ankyrin-KH/SAM_domain"/>
</dbReference>
<gene>
    <name evidence="4" type="ORF">MGAL_10B080159</name>
</gene>
<dbReference type="AlphaFoldDB" id="A0A8B6CTF5"/>
<dbReference type="SUPFAM" id="SSF48403">
    <property type="entry name" value="Ankyrin repeat"/>
    <property type="match status" value="1"/>
</dbReference>
<feature type="repeat" description="ANK" evidence="3">
    <location>
        <begin position="148"/>
        <end position="180"/>
    </location>
</feature>
<evidence type="ECO:0000256" key="3">
    <source>
        <dbReference type="PROSITE-ProRule" id="PRU00023"/>
    </source>
</evidence>
<dbReference type="SMART" id="SM00248">
    <property type="entry name" value="ANK"/>
    <property type="match status" value="3"/>
</dbReference>
<dbReference type="EMBL" id="UYJE01002236">
    <property type="protein sequence ID" value="VDI08826.1"/>
    <property type="molecule type" value="Genomic_DNA"/>
</dbReference>
<keyword evidence="1" id="KW-0677">Repeat</keyword>
<dbReference type="PANTHER" id="PTHR23206:SF8">
    <property type="entry name" value="ANKYRIN REPEAT AND KH DOMAIN-CONTAINING 1"/>
    <property type="match status" value="1"/>
</dbReference>
<evidence type="ECO:0000256" key="1">
    <source>
        <dbReference type="ARBA" id="ARBA00022737"/>
    </source>
</evidence>
<evidence type="ECO:0000313" key="5">
    <source>
        <dbReference type="Proteomes" id="UP000596742"/>
    </source>
</evidence>
<protein>
    <submittedName>
        <fullName evidence="4">Uncharacterized protein</fullName>
    </submittedName>
</protein>
<name>A0A8B6CTF5_MYTGA</name>
<organism evidence="4 5">
    <name type="scientific">Mytilus galloprovincialis</name>
    <name type="common">Mediterranean mussel</name>
    <dbReference type="NCBI Taxonomy" id="29158"/>
    <lineage>
        <taxon>Eukaryota</taxon>
        <taxon>Metazoa</taxon>
        <taxon>Spiralia</taxon>
        <taxon>Lophotrochozoa</taxon>
        <taxon>Mollusca</taxon>
        <taxon>Bivalvia</taxon>
        <taxon>Autobranchia</taxon>
        <taxon>Pteriomorphia</taxon>
        <taxon>Mytilida</taxon>
        <taxon>Mytiloidea</taxon>
        <taxon>Mytilidae</taxon>
        <taxon>Mytilinae</taxon>
        <taxon>Mytilus</taxon>
    </lineage>
</organism>